<feature type="transmembrane region" description="Helical" evidence="1">
    <location>
        <begin position="20"/>
        <end position="41"/>
    </location>
</feature>
<accession>A0ABS4IK78</accession>
<gene>
    <name evidence="2" type="ORF">J2Z83_003504</name>
</gene>
<sequence>MRKKFEIVTSGTVTVNPSWTSIRGLFLGHVIFTLGLVRLVINKQKQVQAIKAIAVL</sequence>
<name>A0ABS4IK78_9BACI</name>
<dbReference type="EMBL" id="JAGGKX010000025">
    <property type="protein sequence ID" value="MBP1971365.1"/>
    <property type="molecule type" value="Genomic_DNA"/>
</dbReference>
<organism evidence="2 3">
    <name type="scientific">Virgibacillus natechei</name>
    <dbReference type="NCBI Taxonomy" id="1216297"/>
    <lineage>
        <taxon>Bacteria</taxon>
        <taxon>Bacillati</taxon>
        <taxon>Bacillota</taxon>
        <taxon>Bacilli</taxon>
        <taxon>Bacillales</taxon>
        <taxon>Bacillaceae</taxon>
        <taxon>Virgibacillus</taxon>
    </lineage>
</organism>
<proteinExistence type="predicted"/>
<reference evidence="2 3" key="1">
    <citation type="submission" date="2021-03" db="EMBL/GenBank/DDBJ databases">
        <title>Genomic Encyclopedia of Type Strains, Phase IV (KMG-IV): sequencing the most valuable type-strain genomes for metagenomic binning, comparative biology and taxonomic classification.</title>
        <authorList>
            <person name="Goeker M."/>
        </authorList>
    </citation>
    <scope>NUCLEOTIDE SEQUENCE [LARGE SCALE GENOMIC DNA]</scope>
    <source>
        <strain evidence="2 3">DSM 25609</strain>
    </source>
</reference>
<keyword evidence="1" id="KW-1133">Transmembrane helix</keyword>
<keyword evidence="1" id="KW-0472">Membrane</keyword>
<evidence type="ECO:0000313" key="3">
    <source>
        <dbReference type="Proteomes" id="UP001519345"/>
    </source>
</evidence>
<evidence type="ECO:0000313" key="2">
    <source>
        <dbReference type="EMBL" id="MBP1971365.1"/>
    </source>
</evidence>
<keyword evidence="3" id="KW-1185">Reference proteome</keyword>
<protein>
    <submittedName>
        <fullName evidence="2">Uncharacterized protein</fullName>
    </submittedName>
</protein>
<comment type="caution">
    <text evidence="2">The sequence shown here is derived from an EMBL/GenBank/DDBJ whole genome shotgun (WGS) entry which is preliminary data.</text>
</comment>
<evidence type="ECO:0000256" key="1">
    <source>
        <dbReference type="SAM" id="Phobius"/>
    </source>
</evidence>
<keyword evidence="1" id="KW-0812">Transmembrane</keyword>
<dbReference type="Proteomes" id="UP001519345">
    <property type="component" value="Unassembled WGS sequence"/>
</dbReference>